<name>A0ABT7Y6E3_9VIBR</name>
<keyword evidence="2" id="KW-0119">Carbohydrate metabolism</keyword>
<dbReference type="EMBL" id="JAUEOZ010000002">
    <property type="protein sequence ID" value="MDN2483570.1"/>
    <property type="molecule type" value="Genomic_DNA"/>
</dbReference>
<dbReference type="Gene3D" id="2.130.10.10">
    <property type="entry name" value="YVTN repeat-like/Quinoprotein amine dehydrogenase"/>
    <property type="match status" value="1"/>
</dbReference>
<sequence length="342" mass="37358">MNQNQISFYVGCYSDPNQTSGISKILLDLHTGALSDAGVIVDTKNPSYLATSSNGLYTFNEIAQQEGSQLIHQTPSGVLIRSASQGDYPCHIDIDEAENWLALAHYVSGNVNLYKLDEQGQVSERVACLQIAGDGPNKGRQESSHAHMVTFLKHRSELMTVDLGTDSIHCYQLDAESDAVSLVQTITLPAGSGPRHMVLSADETQAYVVCELTETLVSLTYSQSQWQIVDEQALIPDSEVGEAAAAIKMSPDGRFVYVSCRAQNTLVQFNIESESLTRVAEYKINGDFPRDFVISSDGQWVIVANQHSNDIESFARCTETGTLQTTGYRIISHAPVCLVQAD</sequence>
<dbReference type="EC" id="3.1.1.-" evidence="3"/>
<dbReference type="InterPro" id="IPR015943">
    <property type="entry name" value="WD40/YVTN_repeat-like_dom_sf"/>
</dbReference>
<comment type="similarity">
    <text evidence="1">Belongs to the cycloisomerase 2 family.</text>
</comment>
<evidence type="ECO:0000256" key="1">
    <source>
        <dbReference type="ARBA" id="ARBA00005564"/>
    </source>
</evidence>
<proteinExistence type="inferred from homology"/>
<dbReference type="InterPro" id="IPR050282">
    <property type="entry name" value="Cycloisomerase_2"/>
</dbReference>
<dbReference type="GO" id="GO:0016787">
    <property type="term" value="F:hydrolase activity"/>
    <property type="evidence" value="ECO:0007669"/>
    <property type="project" value="UniProtKB-KW"/>
</dbReference>
<organism evidence="3 4">
    <name type="scientific">Vibrio agarivorans</name>
    <dbReference type="NCBI Taxonomy" id="153622"/>
    <lineage>
        <taxon>Bacteria</taxon>
        <taxon>Pseudomonadati</taxon>
        <taxon>Pseudomonadota</taxon>
        <taxon>Gammaproteobacteria</taxon>
        <taxon>Vibrionales</taxon>
        <taxon>Vibrionaceae</taxon>
        <taxon>Vibrio</taxon>
    </lineage>
</organism>
<evidence type="ECO:0000313" key="4">
    <source>
        <dbReference type="Proteomes" id="UP001169719"/>
    </source>
</evidence>
<accession>A0ABT7Y6E3</accession>
<keyword evidence="4" id="KW-1185">Reference proteome</keyword>
<dbReference type="PANTHER" id="PTHR30344">
    <property type="entry name" value="6-PHOSPHOGLUCONOLACTONASE-RELATED"/>
    <property type="match status" value="1"/>
</dbReference>
<keyword evidence="2" id="KW-0313">Glucose metabolism</keyword>
<dbReference type="InterPro" id="IPR011048">
    <property type="entry name" value="Haem_d1_sf"/>
</dbReference>
<dbReference type="SUPFAM" id="SSF51004">
    <property type="entry name" value="C-terminal (heme d1) domain of cytochrome cd1-nitrite reductase"/>
    <property type="match status" value="1"/>
</dbReference>
<reference evidence="3" key="1">
    <citation type="submission" date="2024-05" db="EMBL/GenBank/DDBJ databases">
        <title>Genome Sequences of Four Agar- Degrading Marine Bacteria.</title>
        <authorList>
            <person name="Phillips E.K."/>
            <person name="Shaffer J.C."/>
            <person name="Henson M.W."/>
            <person name="Temperton B."/>
            <person name="Thrash C.J."/>
            <person name="Martin M.O."/>
        </authorList>
    </citation>
    <scope>NUCLEOTIDE SEQUENCE</scope>
    <source>
        <strain evidence="3">EKP203</strain>
    </source>
</reference>
<protein>
    <submittedName>
        <fullName evidence="3">Lactonase family protein</fullName>
        <ecNumber evidence="3">3.1.1.-</ecNumber>
    </submittedName>
</protein>
<evidence type="ECO:0000313" key="3">
    <source>
        <dbReference type="EMBL" id="MDN2483570.1"/>
    </source>
</evidence>
<dbReference type="InterPro" id="IPR019405">
    <property type="entry name" value="Lactonase_7-beta_prop"/>
</dbReference>
<dbReference type="PANTHER" id="PTHR30344:SF1">
    <property type="entry name" value="6-PHOSPHOGLUCONOLACTONASE"/>
    <property type="match status" value="1"/>
</dbReference>
<gene>
    <name evidence="3" type="ORF">QWJ08_19680</name>
</gene>
<keyword evidence="3" id="KW-0378">Hydrolase</keyword>
<dbReference type="Proteomes" id="UP001169719">
    <property type="component" value="Unassembled WGS sequence"/>
</dbReference>
<evidence type="ECO:0000256" key="2">
    <source>
        <dbReference type="ARBA" id="ARBA00022526"/>
    </source>
</evidence>
<dbReference type="Pfam" id="PF10282">
    <property type="entry name" value="Lactonase"/>
    <property type="match status" value="1"/>
</dbReference>
<comment type="caution">
    <text evidence="3">The sequence shown here is derived from an EMBL/GenBank/DDBJ whole genome shotgun (WGS) entry which is preliminary data.</text>
</comment>